<name>A0A285TI62_9PROT</name>
<proteinExistence type="predicted"/>
<dbReference type="Proteomes" id="UP000219068">
    <property type="component" value="Unassembled WGS sequence"/>
</dbReference>
<gene>
    <name evidence="1" type="ORF">SAMN05428964_103401</name>
</gene>
<organism evidence="1 2">
    <name type="scientific">Thalassospira xiamenensis</name>
    <dbReference type="NCBI Taxonomy" id="220697"/>
    <lineage>
        <taxon>Bacteria</taxon>
        <taxon>Pseudomonadati</taxon>
        <taxon>Pseudomonadota</taxon>
        <taxon>Alphaproteobacteria</taxon>
        <taxon>Rhodospirillales</taxon>
        <taxon>Thalassospiraceae</taxon>
        <taxon>Thalassospira</taxon>
    </lineage>
</organism>
<protein>
    <submittedName>
        <fullName evidence="1">Uncharacterized protein</fullName>
    </submittedName>
</protein>
<evidence type="ECO:0000313" key="1">
    <source>
        <dbReference type="EMBL" id="SOC21428.1"/>
    </source>
</evidence>
<accession>A0A285TI62</accession>
<dbReference type="EMBL" id="OBMM01000003">
    <property type="protein sequence ID" value="SOC21428.1"/>
    <property type="molecule type" value="Genomic_DNA"/>
</dbReference>
<dbReference type="AlphaFoldDB" id="A0A285TI62"/>
<evidence type="ECO:0000313" key="2">
    <source>
        <dbReference type="Proteomes" id="UP000219068"/>
    </source>
</evidence>
<reference evidence="1 2" key="1">
    <citation type="submission" date="2017-08" db="EMBL/GenBank/DDBJ databases">
        <authorList>
            <person name="de Groot N.N."/>
        </authorList>
    </citation>
    <scope>NUCLEOTIDE SEQUENCE [LARGE SCALE GENOMIC DNA]</scope>
    <source>
        <strain evidence="1 2">USBA 78</strain>
    </source>
</reference>
<dbReference type="RefSeq" id="WP_097052184.1">
    <property type="nucleotide sequence ID" value="NZ_OBMM01000003.1"/>
</dbReference>
<sequence length="163" mass="18248">MLSTNPLPLLPPRGVSGYRLSKGAAAPINKATRLINAALSLRKLAADFASSLQICGEHSLYQIVRRSPDIGWVLYNTKKTGMMFLPDSELEGIQFVADVSLCVDRHMSITLTSEGERRRDVHLRRVLGLEPYKIVMDDDGHRTVHFARESRISYVEATGRRGR</sequence>